<dbReference type="InterPro" id="IPR016187">
    <property type="entry name" value="CTDL_fold"/>
</dbReference>
<dbReference type="PANTHER" id="PTHR45784">
    <property type="entry name" value="C-TYPE LECTIN DOMAIN FAMILY 20 MEMBER A-RELATED"/>
    <property type="match status" value="1"/>
</dbReference>
<dbReference type="SUPFAM" id="SSF56436">
    <property type="entry name" value="C-type lectin-like"/>
    <property type="match status" value="1"/>
</dbReference>
<dbReference type="AlphaFoldDB" id="A0A3P8UD34"/>
<dbReference type="Gene3D" id="3.10.100.10">
    <property type="entry name" value="Mannose-Binding Protein A, subunit A"/>
    <property type="match status" value="1"/>
</dbReference>
<evidence type="ECO:0000313" key="2">
    <source>
        <dbReference type="Ensembl" id="ENSAPEP00000033443.1"/>
    </source>
</evidence>
<reference evidence="2 3" key="1">
    <citation type="submission" date="2018-03" db="EMBL/GenBank/DDBJ databases">
        <title>Finding Nemo's genes: A chromosome-scale reference assembly of the genome of the orange clownfish Amphiprion percula.</title>
        <authorList>
            <person name="Lehmann R."/>
        </authorList>
    </citation>
    <scope>NUCLEOTIDE SEQUENCE</scope>
</reference>
<reference evidence="2" key="2">
    <citation type="submission" date="2025-08" db="UniProtKB">
        <authorList>
            <consortium name="Ensembl"/>
        </authorList>
    </citation>
    <scope>IDENTIFICATION</scope>
</reference>
<reference evidence="2" key="3">
    <citation type="submission" date="2025-09" db="UniProtKB">
        <authorList>
            <consortium name="Ensembl"/>
        </authorList>
    </citation>
    <scope>IDENTIFICATION</scope>
</reference>
<feature type="domain" description="C-type lectin" evidence="1">
    <location>
        <begin position="32"/>
        <end position="133"/>
    </location>
</feature>
<accession>A0A3P8UD34</accession>
<keyword evidence="3" id="KW-1185">Reference proteome</keyword>
<evidence type="ECO:0000259" key="1">
    <source>
        <dbReference type="PROSITE" id="PS50041"/>
    </source>
</evidence>
<dbReference type="InterPro" id="IPR001304">
    <property type="entry name" value="C-type_lectin-like"/>
</dbReference>
<dbReference type="GeneTree" id="ENSGT01030000235115"/>
<dbReference type="STRING" id="161767.ENSAPEP00000033443"/>
<dbReference type="Proteomes" id="UP000265080">
    <property type="component" value="Chromosome 7"/>
</dbReference>
<dbReference type="PANTHER" id="PTHR45784:SF3">
    <property type="entry name" value="C-TYPE LECTIN DOMAIN FAMILY 4 MEMBER K-LIKE-RELATED"/>
    <property type="match status" value="1"/>
</dbReference>
<name>A0A3P8UD34_AMPPE</name>
<dbReference type="Ensembl" id="ENSAPET00000034321.1">
    <property type="protein sequence ID" value="ENSAPEP00000033443.1"/>
    <property type="gene ID" value="ENSAPEG00000023751.1"/>
</dbReference>
<proteinExistence type="predicted"/>
<evidence type="ECO:0000313" key="3">
    <source>
        <dbReference type="Proteomes" id="UP000265080"/>
    </source>
</evidence>
<sequence>MDIVNKVKSRFHQRGSLKPCFHRGHVIAEFKYYTDIHFYLRYLRTWNDAQTYCRQHYKDLPIIESAEDNANVQAVKPLVDAWIGLYREAWTWSNNQSNSFRNWQFREPDNAFLNEYCVWDDWACDSRRYFICFQEFWHQTSDLTNYTFDLRP</sequence>
<protein>
    <recommendedName>
        <fullName evidence="1">C-type lectin domain-containing protein</fullName>
    </recommendedName>
</protein>
<dbReference type="Pfam" id="PF00059">
    <property type="entry name" value="Lectin_C"/>
    <property type="match status" value="1"/>
</dbReference>
<dbReference type="PROSITE" id="PS50041">
    <property type="entry name" value="C_TYPE_LECTIN_2"/>
    <property type="match status" value="1"/>
</dbReference>
<dbReference type="SMART" id="SM00034">
    <property type="entry name" value="CLECT"/>
    <property type="match status" value="1"/>
</dbReference>
<dbReference type="InterPro" id="IPR016186">
    <property type="entry name" value="C-type_lectin-like/link_sf"/>
</dbReference>
<organism evidence="2 3">
    <name type="scientific">Amphiprion percula</name>
    <name type="common">Orange clownfish</name>
    <name type="synonym">Lutjanus percula</name>
    <dbReference type="NCBI Taxonomy" id="161767"/>
    <lineage>
        <taxon>Eukaryota</taxon>
        <taxon>Metazoa</taxon>
        <taxon>Chordata</taxon>
        <taxon>Craniata</taxon>
        <taxon>Vertebrata</taxon>
        <taxon>Euteleostomi</taxon>
        <taxon>Actinopterygii</taxon>
        <taxon>Neopterygii</taxon>
        <taxon>Teleostei</taxon>
        <taxon>Neoteleostei</taxon>
        <taxon>Acanthomorphata</taxon>
        <taxon>Ovalentaria</taxon>
        <taxon>Pomacentridae</taxon>
        <taxon>Amphiprion</taxon>
    </lineage>
</organism>